<proteinExistence type="inferred from homology"/>
<dbReference type="Proteomes" id="UP001148786">
    <property type="component" value="Unassembled WGS sequence"/>
</dbReference>
<dbReference type="PANTHER" id="PTHR12863">
    <property type="entry name" value="FATTY ACID HYDROXYLASE"/>
    <property type="match status" value="1"/>
</dbReference>
<keyword evidence="9" id="KW-0479">Metal-binding</keyword>
<keyword evidence="6" id="KW-0444">Lipid biosynthesis</keyword>
<keyword evidence="10" id="KW-0256">Endoplasmic reticulum</keyword>
<dbReference type="AlphaFoldDB" id="A0A9W8N285"/>
<dbReference type="InterPro" id="IPR001199">
    <property type="entry name" value="Cyt_B5-like_heme/steroid-bd"/>
</dbReference>
<dbReference type="InterPro" id="IPR025110">
    <property type="entry name" value="AMP-bd_C"/>
</dbReference>
<dbReference type="GO" id="GO:0020037">
    <property type="term" value="F:heme binding"/>
    <property type="evidence" value="ECO:0007669"/>
    <property type="project" value="InterPro"/>
</dbReference>
<protein>
    <recommendedName>
        <fullName evidence="20">Cytochrome b5 heme-binding domain-containing protein</fullName>
    </recommendedName>
</protein>
<evidence type="ECO:0000313" key="22">
    <source>
        <dbReference type="Proteomes" id="UP001148786"/>
    </source>
</evidence>
<dbReference type="GO" id="GO:0005506">
    <property type="term" value="F:iron ion binding"/>
    <property type="evidence" value="ECO:0007669"/>
    <property type="project" value="InterPro"/>
</dbReference>
<dbReference type="Pfam" id="PF04116">
    <property type="entry name" value="FA_hydroxylase"/>
    <property type="match status" value="1"/>
</dbReference>
<dbReference type="InterPro" id="IPR045851">
    <property type="entry name" value="AMP-bd_C_sf"/>
</dbReference>
<dbReference type="InterPro" id="IPR000873">
    <property type="entry name" value="AMP-dep_synth/lig_dom"/>
</dbReference>
<organism evidence="21 22">
    <name type="scientific">Agrocybe chaxingu</name>
    <dbReference type="NCBI Taxonomy" id="84603"/>
    <lineage>
        <taxon>Eukaryota</taxon>
        <taxon>Fungi</taxon>
        <taxon>Dikarya</taxon>
        <taxon>Basidiomycota</taxon>
        <taxon>Agaricomycotina</taxon>
        <taxon>Agaricomycetes</taxon>
        <taxon>Agaricomycetidae</taxon>
        <taxon>Agaricales</taxon>
        <taxon>Agaricineae</taxon>
        <taxon>Strophariaceae</taxon>
        <taxon>Agrocybe</taxon>
    </lineage>
</organism>
<dbReference type="SMART" id="SM01117">
    <property type="entry name" value="Cyt-b5"/>
    <property type="match status" value="1"/>
</dbReference>
<dbReference type="InterPro" id="IPR014430">
    <property type="entry name" value="Scs7"/>
</dbReference>
<accession>A0A9W8N285</accession>
<dbReference type="SUPFAM" id="SSF55856">
    <property type="entry name" value="Cytochrome b5-like heme/steroid binding domain"/>
    <property type="match status" value="1"/>
</dbReference>
<evidence type="ECO:0000256" key="8">
    <source>
        <dbReference type="ARBA" id="ARBA00022692"/>
    </source>
</evidence>
<evidence type="ECO:0000256" key="16">
    <source>
        <dbReference type="ARBA" id="ARBA00023098"/>
    </source>
</evidence>
<dbReference type="EMBL" id="JANKHO010000007">
    <property type="protein sequence ID" value="KAJ3517914.1"/>
    <property type="molecule type" value="Genomic_DNA"/>
</dbReference>
<dbReference type="GO" id="GO:0005789">
    <property type="term" value="C:endoplasmic reticulum membrane"/>
    <property type="evidence" value="ECO:0007669"/>
    <property type="project" value="UniProtKB-SubCell"/>
</dbReference>
<feature type="domain" description="Cytochrome b5 heme-binding" evidence="20">
    <location>
        <begin position="558"/>
        <end position="637"/>
    </location>
</feature>
<comment type="pathway">
    <text evidence="4">Lipid metabolism.</text>
</comment>
<dbReference type="Pfam" id="PF00501">
    <property type="entry name" value="AMP-binding"/>
    <property type="match status" value="2"/>
</dbReference>
<keyword evidence="22" id="KW-1185">Reference proteome</keyword>
<evidence type="ECO:0000256" key="19">
    <source>
        <dbReference type="SAM" id="Phobius"/>
    </source>
</evidence>
<evidence type="ECO:0000256" key="12">
    <source>
        <dbReference type="ARBA" id="ARBA00022833"/>
    </source>
</evidence>
<evidence type="ECO:0000259" key="20">
    <source>
        <dbReference type="PROSITE" id="PS50255"/>
    </source>
</evidence>
<feature type="transmembrane region" description="Helical" evidence="19">
    <location>
        <begin position="844"/>
        <end position="868"/>
    </location>
</feature>
<evidence type="ECO:0000256" key="9">
    <source>
        <dbReference type="ARBA" id="ARBA00022723"/>
    </source>
</evidence>
<keyword evidence="11" id="KW-0276">Fatty acid metabolism</keyword>
<dbReference type="PRINTS" id="PR00363">
    <property type="entry name" value="CYTOCHROMEB5"/>
</dbReference>
<evidence type="ECO:0000256" key="17">
    <source>
        <dbReference type="ARBA" id="ARBA00023136"/>
    </source>
</evidence>
<evidence type="ECO:0000256" key="18">
    <source>
        <dbReference type="ARBA" id="ARBA00023160"/>
    </source>
</evidence>
<sequence length="920" mass="104909">MFLARKSLQCAPNRTTGVVATLWKRRLTKSAVEGPLEPPLSTKTLPQYFGEDILELHSTRPALICRQELPRSHGGPSLRNLDRTGHLAWDFQEFDRHINSLARGLLAMGVQKGDRVGVIMGNNSSYAMLQWACANIGAILVTINPAYRLTELVGTLRLVGVKHLFVVPRIRSSTYVRTLSEAFVQIRSQHPGEIQLEELPELRNLVVVDNTESEKEDLGKLQIKSVVDWREILIWREDVMEAKVQRDLRAGLDKDERDDRFSQSGFAYPFEHLKQRNLDRAMYAPYREGCPVYVKCLLDRQQRLIVLCRTGIAAGSPIPIDLMKSLINKLNLRELTNAYGMTETSPVSFQTTPADPIIKRVETVGKVQPHVKAKVIDGEGNVVDVSKPGELCIAGYLLQKGYWNDEEQTQSVMKKDENGTVWMHTGDEAIMDDEGYLRIQIENAMTAHPEIREGAAVAVPDPKYGEVVGVWIVREPHTRVSREEVRQCVAETMNPQNAPAWVWFINEDGNPEELPKTASGKVMKHVLREWSQELAKKNLGRTDPASSISSSPVMSKRVRIYTAEDVAAHSSSSSCWISRGGKVYDVSKFLDDHPGGDDLILQYAGKDVEEVMKDKLEHEHSDSAYDMLDEYLIGRIGTGEATVSDDWEATDDFHPDETDEDRDFEKNQFLDLRKPLLRQVWESNFSKSYYMKQVHQPRHLHESARLFGPSILEMCTRTEWYVVPMVWGPITAYLALRSLFQFTGPLPNFFDNPVLPMSYISSIPAESVAKFIPCFLLGNIIWTLLEYLLHRFLFHIDEMLPDRPVFIVLHFLMHGIHHYLPMDRLRLVMPPPLFFTLQTPFTQLAYVLFPVAVANGIIAGAFTFYIGYDCMHYALHHTKLPQYMREMKKYHLAHHYKNFDLGYGVTSKIWDVVFNTVLPV</sequence>
<evidence type="ECO:0000313" key="21">
    <source>
        <dbReference type="EMBL" id="KAJ3517914.1"/>
    </source>
</evidence>
<keyword evidence="18" id="KW-0275">Fatty acid biosynthesis</keyword>
<dbReference type="PANTHER" id="PTHR12863:SF1">
    <property type="entry name" value="FATTY ACID 2-HYDROXYLASE"/>
    <property type="match status" value="1"/>
</dbReference>
<evidence type="ECO:0000256" key="5">
    <source>
        <dbReference type="ARBA" id="ARBA00005747"/>
    </source>
</evidence>
<dbReference type="InterPro" id="IPR036400">
    <property type="entry name" value="Cyt_B5-like_heme/steroid_sf"/>
</dbReference>
<evidence type="ECO:0000256" key="7">
    <source>
        <dbReference type="ARBA" id="ARBA00022617"/>
    </source>
</evidence>
<gene>
    <name evidence="21" type="ORF">NLJ89_g204</name>
</gene>
<comment type="similarity">
    <text evidence="5">Belongs to the sterol desaturase family. SCS7 subfamily.</text>
</comment>
<keyword evidence="15" id="KW-0408">Iron</keyword>
<dbReference type="Gene3D" id="2.30.38.10">
    <property type="entry name" value="Luciferase, Domain 3"/>
    <property type="match status" value="1"/>
</dbReference>
<evidence type="ECO:0000256" key="14">
    <source>
        <dbReference type="ARBA" id="ARBA00023002"/>
    </source>
</evidence>
<keyword evidence="7" id="KW-0349">Heme</keyword>
<evidence type="ECO:0000256" key="13">
    <source>
        <dbReference type="ARBA" id="ARBA00022989"/>
    </source>
</evidence>
<evidence type="ECO:0000256" key="6">
    <source>
        <dbReference type="ARBA" id="ARBA00022516"/>
    </source>
</evidence>
<keyword evidence="14" id="KW-0560">Oxidoreductase</keyword>
<dbReference type="Gene3D" id="3.40.50.980">
    <property type="match status" value="2"/>
</dbReference>
<name>A0A9W8N285_9AGAR</name>
<dbReference type="PROSITE" id="PS00191">
    <property type="entry name" value="CYTOCHROME_B5_1"/>
    <property type="match status" value="1"/>
</dbReference>
<dbReference type="Gene3D" id="3.10.120.10">
    <property type="entry name" value="Cytochrome b5-like heme/steroid binding domain"/>
    <property type="match status" value="1"/>
</dbReference>
<evidence type="ECO:0000256" key="3">
    <source>
        <dbReference type="ARBA" id="ARBA00004991"/>
    </source>
</evidence>
<keyword evidence="8 19" id="KW-0812">Transmembrane</keyword>
<dbReference type="Pfam" id="PF00173">
    <property type="entry name" value="Cyt-b5"/>
    <property type="match status" value="1"/>
</dbReference>
<keyword evidence="13 19" id="KW-1133">Transmembrane helix</keyword>
<comment type="subcellular location">
    <subcellularLocation>
        <location evidence="2">Endoplasmic reticulum membrane</location>
        <topology evidence="2">Multi-pass membrane protein</topology>
    </subcellularLocation>
</comment>
<dbReference type="Gene3D" id="3.30.300.30">
    <property type="match status" value="1"/>
</dbReference>
<evidence type="ECO:0000256" key="15">
    <source>
        <dbReference type="ARBA" id="ARBA00023004"/>
    </source>
</evidence>
<dbReference type="InterPro" id="IPR018506">
    <property type="entry name" value="Cyt_B5_heme-BS"/>
</dbReference>
<dbReference type="InterPro" id="IPR006694">
    <property type="entry name" value="Fatty_acid_hydroxylase"/>
</dbReference>
<dbReference type="GO" id="GO:0080132">
    <property type="term" value="F:fatty acid 2-hydroxylase activity"/>
    <property type="evidence" value="ECO:0007669"/>
    <property type="project" value="InterPro"/>
</dbReference>
<comment type="caution">
    <text evidence="21">The sequence shown here is derived from an EMBL/GenBank/DDBJ whole genome shotgun (WGS) entry which is preliminary data.</text>
</comment>
<keyword evidence="16" id="KW-0443">Lipid metabolism</keyword>
<evidence type="ECO:0000256" key="1">
    <source>
        <dbReference type="ARBA" id="ARBA00001947"/>
    </source>
</evidence>
<evidence type="ECO:0000256" key="2">
    <source>
        <dbReference type="ARBA" id="ARBA00004477"/>
    </source>
</evidence>
<dbReference type="SUPFAM" id="SSF56801">
    <property type="entry name" value="Acetyl-CoA synthetase-like"/>
    <property type="match status" value="1"/>
</dbReference>
<evidence type="ECO:0000256" key="10">
    <source>
        <dbReference type="ARBA" id="ARBA00022824"/>
    </source>
</evidence>
<evidence type="ECO:0000256" key="4">
    <source>
        <dbReference type="ARBA" id="ARBA00005189"/>
    </source>
</evidence>
<dbReference type="OrthoDB" id="10253115at2759"/>
<keyword evidence="17 19" id="KW-0472">Membrane</keyword>
<dbReference type="Pfam" id="PF13193">
    <property type="entry name" value="AMP-binding_C"/>
    <property type="match status" value="1"/>
</dbReference>
<keyword evidence="12" id="KW-0862">Zinc</keyword>
<reference evidence="21" key="1">
    <citation type="submission" date="2022-07" db="EMBL/GenBank/DDBJ databases">
        <title>Genome Sequence of Agrocybe chaxingu.</title>
        <authorList>
            <person name="Buettner E."/>
        </authorList>
    </citation>
    <scope>NUCLEOTIDE SEQUENCE</scope>
    <source>
        <strain evidence="21">MP-N11</strain>
    </source>
</reference>
<comment type="pathway">
    <text evidence="3">Sphingolipid metabolism.</text>
</comment>
<dbReference type="GO" id="GO:0006633">
    <property type="term" value="P:fatty acid biosynthetic process"/>
    <property type="evidence" value="ECO:0007669"/>
    <property type="project" value="UniProtKB-KW"/>
</dbReference>
<comment type="cofactor">
    <cofactor evidence="1">
        <name>Zn(2+)</name>
        <dbReference type="ChEBI" id="CHEBI:29105"/>
    </cofactor>
</comment>
<dbReference type="FunFam" id="3.10.120.10:FF:000002">
    <property type="entry name" value="Cytochrome b5 type B"/>
    <property type="match status" value="1"/>
</dbReference>
<dbReference type="PROSITE" id="PS50255">
    <property type="entry name" value="CYTOCHROME_B5_2"/>
    <property type="match status" value="1"/>
</dbReference>
<evidence type="ECO:0000256" key="11">
    <source>
        <dbReference type="ARBA" id="ARBA00022832"/>
    </source>
</evidence>